<dbReference type="AlphaFoldDB" id="A0A1X2A7M8"/>
<dbReference type="SUPFAM" id="SSF52833">
    <property type="entry name" value="Thioredoxin-like"/>
    <property type="match status" value="1"/>
</dbReference>
<dbReference type="EMBL" id="LQPN01000059">
    <property type="protein sequence ID" value="ORW43280.1"/>
    <property type="molecule type" value="Genomic_DNA"/>
</dbReference>
<dbReference type="Pfam" id="PF01323">
    <property type="entry name" value="DSBA"/>
    <property type="match status" value="1"/>
</dbReference>
<evidence type="ECO:0000313" key="3">
    <source>
        <dbReference type="Proteomes" id="UP000193285"/>
    </source>
</evidence>
<evidence type="ECO:0000313" key="2">
    <source>
        <dbReference type="EMBL" id="ORW43280.1"/>
    </source>
</evidence>
<protein>
    <recommendedName>
        <fullName evidence="1">DSBA-like thioredoxin domain-containing protein</fullName>
    </recommendedName>
</protein>
<organism evidence="2 3">
    <name type="scientific">Mycobacterium paraense</name>
    <dbReference type="NCBI Taxonomy" id="767916"/>
    <lineage>
        <taxon>Bacteria</taxon>
        <taxon>Bacillati</taxon>
        <taxon>Actinomycetota</taxon>
        <taxon>Actinomycetes</taxon>
        <taxon>Mycobacteriales</taxon>
        <taxon>Mycobacteriaceae</taxon>
        <taxon>Mycobacterium</taxon>
        <taxon>Mycobacterium simiae complex</taxon>
    </lineage>
</organism>
<name>A0A1X2A7M8_9MYCO</name>
<dbReference type="InterPro" id="IPR001853">
    <property type="entry name" value="DSBA-like_thioredoxin_dom"/>
</dbReference>
<dbReference type="Proteomes" id="UP000193285">
    <property type="component" value="Unassembled WGS sequence"/>
</dbReference>
<sequence length="203" mass="22896">MTEYYYDDRTVLHWYDFVCPFSYVGQHRTALLVEAGFDVVRLPFQAHPGMPPGGLPMRFGHGPRHAMIERQARAVAMPLRWPRRIPHSRRALAAAEWARLNEPDAFPELHRRLFDAHFVLGEDIDDQAVIDRHALLAGVDVGRLHAALADGSAVMGVGQAEWVARHRGVDGTPAWLVDGRLMVGLQPVQDFVRLGELTARVRR</sequence>
<accession>A0A1X2A7M8</accession>
<dbReference type="PANTHER" id="PTHR13887">
    <property type="entry name" value="GLUTATHIONE S-TRANSFERASE KAPPA"/>
    <property type="match status" value="1"/>
</dbReference>
<dbReference type="GO" id="GO:0016491">
    <property type="term" value="F:oxidoreductase activity"/>
    <property type="evidence" value="ECO:0007669"/>
    <property type="project" value="InterPro"/>
</dbReference>
<dbReference type="Gene3D" id="3.40.30.10">
    <property type="entry name" value="Glutaredoxin"/>
    <property type="match status" value="1"/>
</dbReference>
<feature type="domain" description="DSBA-like thioredoxin" evidence="1">
    <location>
        <begin position="10"/>
        <end position="192"/>
    </location>
</feature>
<proteinExistence type="predicted"/>
<gene>
    <name evidence="2" type="ORF">AWB90_19350</name>
</gene>
<reference evidence="2 3" key="1">
    <citation type="journal article" date="2015" name="Emerg. Microbes Infect.">
        <title>Characterization of 17 strains belonging to the Mycobacterium simiae complex and description of Mycobacterium paraense sp. nov.</title>
        <authorList>
            <person name="Fusco da Costa A.R."/>
            <person name="Fedrizzi T."/>
            <person name="Lopes M.L."/>
            <person name="Pecorari M."/>
            <person name="Oliveira da Costa W.L."/>
            <person name="Giacobazzi E."/>
            <person name="da Costa Bahia J.R."/>
            <person name="De Sanctis V."/>
            <person name="Batista Lima K.V."/>
            <person name="Bertorelli R."/>
            <person name="Grottola A."/>
            <person name="Fabio A."/>
            <person name="Mariottini A."/>
            <person name="Ferretti P."/>
            <person name="Di Leva F."/>
            <person name="Fregni Serpini G."/>
            <person name="Tagliazucchi S."/>
            <person name="Rumpianesi F."/>
            <person name="Jousson O."/>
            <person name="Segata N."/>
            <person name="Tortoli E."/>
        </authorList>
    </citation>
    <scope>NUCLEOTIDE SEQUENCE [LARGE SCALE GENOMIC DNA]</scope>
    <source>
        <strain evidence="2 3">IEC33</strain>
    </source>
</reference>
<dbReference type="InterPro" id="IPR036249">
    <property type="entry name" value="Thioredoxin-like_sf"/>
</dbReference>
<comment type="caution">
    <text evidence="2">The sequence shown here is derived from an EMBL/GenBank/DDBJ whole genome shotgun (WGS) entry which is preliminary data.</text>
</comment>
<dbReference type="OrthoDB" id="9799122at2"/>
<dbReference type="STRING" id="767916.AWB91_16015"/>
<dbReference type="RefSeq" id="WP_085245635.1">
    <property type="nucleotide sequence ID" value="NZ_LQPN01000059.1"/>
</dbReference>
<evidence type="ECO:0000259" key="1">
    <source>
        <dbReference type="Pfam" id="PF01323"/>
    </source>
</evidence>